<proteinExistence type="predicted"/>
<name>A0ACC1C8M4_9ROSI</name>
<dbReference type="Proteomes" id="UP001164250">
    <property type="component" value="Chromosome 1"/>
</dbReference>
<comment type="caution">
    <text evidence="1">The sequence shown here is derived from an EMBL/GenBank/DDBJ whole genome shotgun (WGS) entry which is preliminary data.</text>
</comment>
<evidence type="ECO:0000313" key="1">
    <source>
        <dbReference type="EMBL" id="KAJ0111911.1"/>
    </source>
</evidence>
<evidence type="ECO:0000313" key="2">
    <source>
        <dbReference type="Proteomes" id="UP001164250"/>
    </source>
</evidence>
<protein>
    <submittedName>
        <fullName evidence="1">Uncharacterized protein</fullName>
    </submittedName>
</protein>
<organism evidence="1 2">
    <name type="scientific">Pistacia atlantica</name>
    <dbReference type="NCBI Taxonomy" id="434234"/>
    <lineage>
        <taxon>Eukaryota</taxon>
        <taxon>Viridiplantae</taxon>
        <taxon>Streptophyta</taxon>
        <taxon>Embryophyta</taxon>
        <taxon>Tracheophyta</taxon>
        <taxon>Spermatophyta</taxon>
        <taxon>Magnoliopsida</taxon>
        <taxon>eudicotyledons</taxon>
        <taxon>Gunneridae</taxon>
        <taxon>Pentapetalae</taxon>
        <taxon>rosids</taxon>
        <taxon>malvids</taxon>
        <taxon>Sapindales</taxon>
        <taxon>Anacardiaceae</taxon>
        <taxon>Pistacia</taxon>
    </lineage>
</organism>
<reference evidence="2" key="1">
    <citation type="journal article" date="2023" name="G3 (Bethesda)">
        <title>Genome assembly and association tests identify interacting loci associated with vigor, precocity, and sex in interspecific pistachio rootstocks.</title>
        <authorList>
            <person name="Palmer W."/>
            <person name="Jacygrad E."/>
            <person name="Sagayaradj S."/>
            <person name="Cavanaugh K."/>
            <person name="Han R."/>
            <person name="Bertier L."/>
            <person name="Beede B."/>
            <person name="Kafkas S."/>
            <person name="Golino D."/>
            <person name="Preece J."/>
            <person name="Michelmore R."/>
        </authorList>
    </citation>
    <scope>NUCLEOTIDE SEQUENCE [LARGE SCALE GENOMIC DNA]</scope>
</reference>
<accession>A0ACC1C8M4</accession>
<gene>
    <name evidence="1" type="ORF">Patl1_01725</name>
</gene>
<sequence>MGCFLACFGSSKDAKHRKLRHRVHSPDRQRVTSYNPPVQSTVYSAEQYSEKPVTPVLRVGIKADEEQLSSGTRKKVTFDSNVKTYEPVLSEEVTSDLPEISEVGKQEKEKEKEKEENLVKSNQSQSSSEASSITSSSGSYPSNYRYQNCRESDDEDDELVLDSDLDDDDEDEEDDGVVDHDNVYEDDDNDNDYAESRIAVGKADREEVVESSLVTSGLDEGGLKPIRDNRSVRDRSAYVHSVLNPVENLTQWKAVKAKGKPQLKQQKENFTVDQEPRASFSLEPSFKELSFSFKTKSDNESKKPNQVVAVDASLSNWLSSSETTPINKSSSISLNATPEKTMSQGSNSLRSQEDRPILGALTLEEIKQFSASSSPRKSPSRSPDEMPIIGSVGSYWSPTSNAKGSGSVSSYKGIPNTTSKYREDKTVNWYSTPFETRLERALNRGSAGCSTQKS</sequence>
<dbReference type="EMBL" id="CM047897">
    <property type="protein sequence ID" value="KAJ0111911.1"/>
    <property type="molecule type" value="Genomic_DNA"/>
</dbReference>
<keyword evidence="2" id="KW-1185">Reference proteome</keyword>